<dbReference type="NCBIfam" id="TIGR01647">
    <property type="entry name" value="ATPase-IIIA_H"/>
    <property type="match status" value="1"/>
</dbReference>
<reference evidence="12 13" key="1">
    <citation type="submission" date="2018-01" db="EMBL/GenBank/DDBJ databases">
        <title>Metagenomic assembled genomes from two thermal pools in the Uzon Caldera, Kamchatka, Russia.</title>
        <authorList>
            <person name="Wilkins L."/>
            <person name="Ettinger C."/>
        </authorList>
    </citation>
    <scope>NUCLEOTIDE SEQUENCE [LARGE SCALE GENOMIC DNA]</scope>
    <source>
        <strain evidence="12">ZAV-06</strain>
    </source>
</reference>
<dbReference type="PANTHER" id="PTHR42861">
    <property type="entry name" value="CALCIUM-TRANSPORTING ATPASE"/>
    <property type="match status" value="1"/>
</dbReference>
<evidence type="ECO:0000256" key="7">
    <source>
        <dbReference type="ARBA" id="ARBA00022967"/>
    </source>
</evidence>
<dbReference type="InterPro" id="IPR006534">
    <property type="entry name" value="P-type_ATPase_IIIA"/>
</dbReference>
<dbReference type="InterPro" id="IPR023299">
    <property type="entry name" value="ATPase_P-typ_cyto_dom_N"/>
</dbReference>
<dbReference type="Proteomes" id="UP000237153">
    <property type="component" value="Unassembled WGS sequence"/>
</dbReference>
<evidence type="ECO:0000256" key="3">
    <source>
        <dbReference type="ARBA" id="ARBA00022553"/>
    </source>
</evidence>
<dbReference type="InterPro" id="IPR023298">
    <property type="entry name" value="ATPase_P-typ_TM_dom_sf"/>
</dbReference>
<dbReference type="GO" id="GO:0016887">
    <property type="term" value="F:ATP hydrolysis activity"/>
    <property type="evidence" value="ECO:0007669"/>
    <property type="project" value="InterPro"/>
</dbReference>
<dbReference type="Pfam" id="PF00690">
    <property type="entry name" value="Cation_ATPase_N"/>
    <property type="match status" value="1"/>
</dbReference>
<dbReference type="GO" id="GO:0120029">
    <property type="term" value="P:proton export across plasma membrane"/>
    <property type="evidence" value="ECO:0007669"/>
    <property type="project" value="InterPro"/>
</dbReference>
<dbReference type="InterPro" id="IPR008250">
    <property type="entry name" value="ATPase_P-typ_transduc_dom_A_sf"/>
</dbReference>
<evidence type="ECO:0000313" key="13">
    <source>
        <dbReference type="Proteomes" id="UP000237153"/>
    </source>
</evidence>
<keyword evidence="7" id="KW-1278">Translocase</keyword>
<evidence type="ECO:0000256" key="5">
    <source>
        <dbReference type="ARBA" id="ARBA00022741"/>
    </source>
</evidence>
<dbReference type="Pfam" id="PF00122">
    <property type="entry name" value="E1-E2_ATPase"/>
    <property type="match status" value="1"/>
</dbReference>
<feature type="transmembrane region" description="Helical" evidence="10">
    <location>
        <begin position="222"/>
        <end position="241"/>
    </location>
</feature>
<feature type="transmembrane region" description="Helical" evidence="10">
    <location>
        <begin position="703"/>
        <end position="722"/>
    </location>
</feature>
<dbReference type="NCBIfam" id="TIGR01494">
    <property type="entry name" value="ATPase_P-type"/>
    <property type="match status" value="3"/>
</dbReference>
<dbReference type="SUPFAM" id="SSF81660">
    <property type="entry name" value="Metal cation-transporting ATPase, ATP-binding domain N"/>
    <property type="match status" value="1"/>
</dbReference>
<comment type="subcellular location">
    <subcellularLocation>
        <location evidence="1">Membrane</location>
        <topology evidence="1">Multi-pass membrane protein</topology>
    </subcellularLocation>
</comment>
<keyword evidence="9 10" id="KW-0472">Membrane</keyword>
<dbReference type="PRINTS" id="PR00119">
    <property type="entry name" value="CATATPASE"/>
</dbReference>
<dbReference type="Gene3D" id="3.40.1110.10">
    <property type="entry name" value="Calcium-transporting ATPase, cytoplasmic domain N"/>
    <property type="match status" value="1"/>
</dbReference>
<dbReference type="Gene3D" id="2.70.150.10">
    <property type="entry name" value="Calcium-transporting ATPase, cytoplasmic transduction domain A"/>
    <property type="match status" value="1"/>
</dbReference>
<dbReference type="SFLD" id="SFLDG00002">
    <property type="entry name" value="C1.7:_P-type_atpase_like"/>
    <property type="match status" value="1"/>
</dbReference>
<dbReference type="Gene3D" id="3.40.50.1000">
    <property type="entry name" value="HAD superfamily/HAD-like"/>
    <property type="match status" value="1"/>
</dbReference>
<evidence type="ECO:0000256" key="1">
    <source>
        <dbReference type="ARBA" id="ARBA00004141"/>
    </source>
</evidence>
<protein>
    <submittedName>
        <fullName evidence="12">Plasma-membrane proton-efflux P-type ATPase</fullName>
    </submittedName>
</protein>
<name>A0A2J6NAV0_9CREN</name>
<dbReference type="EMBL" id="PNIM01000011">
    <property type="protein sequence ID" value="PMB75582.1"/>
    <property type="molecule type" value="Genomic_DNA"/>
</dbReference>
<dbReference type="GO" id="GO:0016020">
    <property type="term" value="C:membrane"/>
    <property type="evidence" value="ECO:0007669"/>
    <property type="project" value="UniProtKB-SubCell"/>
</dbReference>
<feature type="transmembrane region" description="Helical" evidence="10">
    <location>
        <begin position="734"/>
        <end position="757"/>
    </location>
</feature>
<dbReference type="InterPro" id="IPR059000">
    <property type="entry name" value="ATPase_P-type_domA"/>
</dbReference>
<dbReference type="InterPro" id="IPR036412">
    <property type="entry name" value="HAD-like_sf"/>
</dbReference>
<organism evidence="12 13">
    <name type="scientific">Fervidicoccus fontis</name>
    <dbReference type="NCBI Taxonomy" id="683846"/>
    <lineage>
        <taxon>Archaea</taxon>
        <taxon>Thermoproteota</taxon>
        <taxon>Thermoprotei</taxon>
        <taxon>Fervidicoccales</taxon>
        <taxon>Fervidicoccaceae</taxon>
        <taxon>Fervidicoccus</taxon>
    </lineage>
</organism>
<comment type="caution">
    <text evidence="12">The sequence shown here is derived from an EMBL/GenBank/DDBJ whole genome shotgun (WGS) entry which is preliminary data.</text>
</comment>
<accession>A0A2J6NAV0</accession>
<feature type="transmembrane region" description="Helical" evidence="10">
    <location>
        <begin position="247"/>
        <end position="273"/>
    </location>
</feature>
<dbReference type="SUPFAM" id="SSF56784">
    <property type="entry name" value="HAD-like"/>
    <property type="match status" value="1"/>
</dbReference>
<dbReference type="SUPFAM" id="SSF81653">
    <property type="entry name" value="Calcium ATPase, transduction domain A"/>
    <property type="match status" value="1"/>
</dbReference>
<feature type="transmembrane region" description="Helical" evidence="10">
    <location>
        <begin position="635"/>
        <end position="657"/>
    </location>
</feature>
<dbReference type="AlphaFoldDB" id="A0A2J6NAV0"/>
<keyword evidence="5" id="KW-0547">Nucleotide-binding</keyword>
<evidence type="ECO:0000256" key="8">
    <source>
        <dbReference type="ARBA" id="ARBA00022989"/>
    </source>
</evidence>
<evidence type="ECO:0000256" key="2">
    <source>
        <dbReference type="ARBA" id="ARBA00008804"/>
    </source>
</evidence>
<dbReference type="InterPro" id="IPR023214">
    <property type="entry name" value="HAD_sf"/>
</dbReference>
<keyword evidence="4 10" id="KW-0812">Transmembrane</keyword>
<dbReference type="SMART" id="SM00831">
    <property type="entry name" value="Cation_ATPase_N"/>
    <property type="match status" value="1"/>
</dbReference>
<feature type="transmembrane region" description="Helical" evidence="10">
    <location>
        <begin position="59"/>
        <end position="86"/>
    </location>
</feature>
<dbReference type="PROSITE" id="PS00154">
    <property type="entry name" value="ATPASE_E1_E2"/>
    <property type="match status" value="1"/>
</dbReference>
<feature type="transmembrane region" description="Helical" evidence="10">
    <location>
        <begin position="613"/>
        <end position="629"/>
    </location>
</feature>
<dbReference type="SFLD" id="SFLDS00003">
    <property type="entry name" value="Haloacid_Dehalogenase"/>
    <property type="match status" value="1"/>
</dbReference>
<dbReference type="SFLD" id="SFLDF00027">
    <property type="entry name" value="p-type_atpase"/>
    <property type="match status" value="1"/>
</dbReference>
<feature type="transmembrane region" description="Helical" evidence="10">
    <location>
        <begin position="763"/>
        <end position="780"/>
    </location>
</feature>
<dbReference type="PRINTS" id="PR00120">
    <property type="entry name" value="HATPASE"/>
</dbReference>
<sequence>MDIEKVLEELKTSRNGLSEEEAKNRLKIYGRNSIEEKRENPIVEFLKKFYGPMPWLLEIAIVLSILIEHYLEAAIIAALLVVNAVIGYRHSVNSRRAVELLKSKLKIKSKVLRDGSWKEIDASEIVPGDIIVVGLGDVVPADCKVIEGELSVDQSALTGESLPVEVSAGGIIFSSSLIKRGKAVCVVVNTGKNTYFGKTVELVKIAHPKSHQQEVLLSVTKAMMIFGVIAMAIATAYAIIAHVKNDIISILTFDVGVLMACVPVALPAVMTIIQAVGAMRLASENVLVTRLDTVEDAASVDVIALDKTGTITMNKLSVVDVVPFKGHSEKEVLEAALIASSEEGGDAIDQTVIDCAQKKGISRNNYTVVKFIPFDPALKRAEAIAKIDGREVRFTKGAPQVILQLCGYENGSKEIEEKIREMSEKGYRTLLVARKDESSDGKYEPLGIMALADPPRPDSMKLIEELKSLQIRPKMITGDSVLIAKQIAKEVGIGDKIFSMGEIKGKNEDEMKKIIEEADGFAEVYPEDKYTIVKTLQENGHIVGMTGDGVNDAPALKQAEVGIAVSNASDAAKAAASLVLLEPGLKGIVEAIKVSRQSYQRALTWVINKTIKVLQYVMLMTVGFILFKYDIITLFGVALILFANDFTTISIATDNVISTINPNKWNVKNITLSSSVIGILLFIEGMLGIFIARDYFHFSLSKIQSFVLLIVIFSSQFNVLLVRERRHFWSSMPGKALLISTSSVLVIFTIIGALGIIIEPVGLKASLFALVYSAVFTLALDPVKCYVFRKAGL</sequence>
<dbReference type="GO" id="GO:0008553">
    <property type="term" value="F:P-type proton-exporting transporter activity"/>
    <property type="evidence" value="ECO:0007669"/>
    <property type="project" value="InterPro"/>
</dbReference>
<evidence type="ECO:0000256" key="9">
    <source>
        <dbReference type="ARBA" id="ARBA00023136"/>
    </source>
</evidence>
<dbReference type="Pfam" id="PF00702">
    <property type="entry name" value="Hydrolase"/>
    <property type="match status" value="1"/>
</dbReference>
<dbReference type="FunFam" id="2.70.150.10:FF:000042">
    <property type="entry name" value="Plasma membrane ATPase"/>
    <property type="match status" value="1"/>
</dbReference>
<dbReference type="InterPro" id="IPR001757">
    <property type="entry name" value="P_typ_ATPase"/>
</dbReference>
<proteinExistence type="inferred from homology"/>
<comment type="similarity">
    <text evidence="2">Belongs to the cation transport ATPase (P-type) (TC 3.A.3) family. Type IIIA subfamily.</text>
</comment>
<evidence type="ECO:0000259" key="11">
    <source>
        <dbReference type="SMART" id="SM00831"/>
    </source>
</evidence>
<dbReference type="FunFam" id="3.40.50.1000:FF:000006">
    <property type="entry name" value="Plasma membrane ATPase"/>
    <property type="match status" value="1"/>
</dbReference>
<feature type="domain" description="Cation-transporting P-type ATPase N-terminal" evidence="11">
    <location>
        <begin position="1"/>
        <end position="69"/>
    </location>
</feature>
<feature type="transmembrane region" description="Helical" evidence="10">
    <location>
        <begin position="669"/>
        <end position="691"/>
    </location>
</feature>
<evidence type="ECO:0000313" key="12">
    <source>
        <dbReference type="EMBL" id="PMB75582.1"/>
    </source>
</evidence>
<keyword evidence="3" id="KW-0597">Phosphoprotein</keyword>
<evidence type="ECO:0000256" key="4">
    <source>
        <dbReference type="ARBA" id="ARBA00022692"/>
    </source>
</evidence>
<dbReference type="InterPro" id="IPR018303">
    <property type="entry name" value="ATPase_P-typ_P_site"/>
</dbReference>
<dbReference type="InterPro" id="IPR044492">
    <property type="entry name" value="P_typ_ATPase_HD_dom"/>
</dbReference>
<dbReference type="InterPro" id="IPR004014">
    <property type="entry name" value="ATPase_P-typ_cation-transptr_N"/>
</dbReference>
<keyword evidence="6" id="KW-0067">ATP-binding</keyword>
<dbReference type="SUPFAM" id="SSF81665">
    <property type="entry name" value="Calcium ATPase, transmembrane domain M"/>
    <property type="match status" value="1"/>
</dbReference>
<evidence type="ECO:0000256" key="10">
    <source>
        <dbReference type="SAM" id="Phobius"/>
    </source>
</evidence>
<gene>
    <name evidence="12" type="ORF">C0188_02680</name>
</gene>
<dbReference type="GO" id="GO:0005524">
    <property type="term" value="F:ATP binding"/>
    <property type="evidence" value="ECO:0007669"/>
    <property type="project" value="UniProtKB-KW"/>
</dbReference>
<dbReference type="Gene3D" id="1.20.1110.10">
    <property type="entry name" value="Calcium-transporting ATPase, transmembrane domain"/>
    <property type="match status" value="1"/>
</dbReference>
<evidence type="ECO:0000256" key="6">
    <source>
        <dbReference type="ARBA" id="ARBA00022840"/>
    </source>
</evidence>
<keyword evidence="8 10" id="KW-1133">Transmembrane helix</keyword>